<keyword evidence="4 7" id="KW-0812">Transmembrane</keyword>
<evidence type="ECO:0000256" key="5">
    <source>
        <dbReference type="ARBA" id="ARBA00022989"/>
    </source>
</evidence>
<dbReference type="PANTHER" id="PTHR30065">
    <property type="entry name" value="FLAGELLAR BIOSYNTHETIC PROTEIN FLIR"/>
    <property type="match status" value="1"/>
</dbReference>
<gene>
    <name evidence="8" type="primary">sctT</name>
    <name evidence="8" type="ORF">QVN42_01855</name>
</gene>
<reference evidence="8" key="1">
    <citation type="submission" date="2023-06" db="EMBL/GenBank/DDBJ databases">
        <authorList>
            <person name="Polev D.E."/>
            <person name="Saitova A.T."/>
            <person name="Bogumilchik E.A."/>
            <person name="Kokorina G.I."/>
            <person name="Voskresenskaia E.A."/>
        </authorList>
    </citation>
    <scope>NUCLEOTIDE SEQUENCE</scope>
    <source>
        <strain evidence="8">2145 StPb PI</strain>
    </source>
</reference>
<dbReference type="GO" id="GO:0005886">
    <property type="term" value="C:plasma membrane"/>
    <property type="evidence" value="ECO:0007669"/>
    <property type="project" value="UniProtKB-SubCell"/>
</dbReference>
<keyword evidence="6 7" id="KW-0472">Membrane</keyword>
<comment type="subcellular location">
    <subcellularLocation>
        <location evidence="1 7">Cell membrane</location>
        <topology evidence="1 7">Multi-pass membrane protein</topology>
    </subcellularLocation>
</comment>
<feature type="transmembrane region" description="Helical" evidence="7">
    <location>
        <begin position="40"/>
        <end position="58"/>
    </location>
</feature>
<evidence type="ECO:0000256" key="6">
    <source>
        <dbReference type="ARBA" id="ARBA00023136"/>
    </source>
</evidence>
<evidence type="ECO:0000256" key="1">
    <source>
        <dbReference type="ARBA" id="ARBA00004651"/>
    </source>
</evidence>
<keyword evidence="3 7" id="KW-1003">Cell membrane</keyword>
<evidence type="ECO:0000313" key="8">
    <source>
        <dbReference type="EMBL" id="MDN0086147.1"/>
    </source>
</evidence>
<feature type="transmembrane region" description="Helical" evidence="7">
    <location>
        <begin position="170"/>
        <end position="199"/>
    </location>
</feature>
<evidence type="ECO:0000256" key="4">
    <source>
        <dbReference type="ARBA" id="ARBA00022692"/>
    </source>
</evidence>
<dbReference type="NCBIfam" id="TIGR01401">
    <property type="entry name" value="fliR_like_III"/>
    <property type="match status" value="1"/>
</dbReference>
<dbReference type="Proteomes" id="UP001167864">
    <property type="component" value="Unassembled WGS sequence"/>
</dbReference>
<evidence type="ECO:0000313" key="9">
    <source>
        <dbReference type="Proteomes" id="UP001167864"/>
    </source>
</evidence>
<evidence type="ECO:0000256" key="2">
    <source>
        <dbReference type="ARBA" id="ARBA00009772"/>
    </source>
</evidence>
<organism evidence="8 9">
    <name type="scientific">Yersinia nurmii</name>
    <dbReference type="NCBI Taxonomy" id="685706"/>
    <lineage>
        <taxon>Bacteria</taxon>
        <taxon>Pseudomonadati</taxon>
        <taxon>Pseudomonadota</taxon>
        <taxon>Gammaproteobacteria</taxon>
        <taxon>Enterobacterales</taxon>
        <taxon>Yersiniaceae</taxon>
        <taxon>Yersinia</taxon>
    </lineage>
</organism>
<keyword evidence="5 7" id="KW-1133">Transmembrane helix</keyword>
<dbReference type="InterPro" id="IPR002010">
    <property type="entry name" value="T3SS_IM_R"/>
</dbReference>
<dbReference type="EMBL" id="JAUEHU010000001">
    <property type="protein sequence ID" value="MDN0086147.1"/>
    <property type="molecule type" value="Genomic_DNA"/>
</dbReference>
<dbReference type="Pfam" id="PF01311">
    <property type="entry name" value="Bac_export_1"/>
    <property type="match status" value="1"/>
</dbReference>
<dbReference type="AlphaFoldDB" id="A0AAW7JYA0"/>
<proteinExistence type="inferred from homology"/>
<comment type="similarity">
    <text evidence="2 7">Belongs to the FliR/MopE/SpaR family.</text>
</comment>
<feature type="transmembrane region" description="Helical" evidence="7">
    <location>
        <begin position="78"/>
        <end position="98"/>
    </location>
</feature>
<feature type="transmembrane region" description="Helical" evidence="7">
    <location>
        <begin position="211"/>
        <end position="232"/>
    </location>
</feature>
<evidence type="ECO:0000256" key="7">
    <source>
        <dbReference type="RuleBase" id="RU362072"/>
    </source>
</evidence>
<feature type="transmembrane region" description="Helical" evidence="7">
    <location>
        <begin position="128"/>
        <end position="150"/>
    </location>
</feature>
<dbReference type="InterPro" id="IPR006304">
    <property type="entry name" value="T3SS_SpaR/YscT"/>
</dbReference>
<dbReference type="PANTHER" id="PTHR30065:SF1">
    <property type="entry name" value="SURFACE PRESENTATION OF ANTIGENS PROTEIN SPAR"/>
    <property type="match status" value="1"/>
</dbReference>
<dbReference type="PRINTS" id="PR00953">
    <property type="entry name" value="TYPE3IMRPROT"/>
</dbReference>
<name>A0AAW7JYA0_9GAMM</name>
<accession>A0AAW7JYA0</accession>
<feature type="transmembrane region" description="Helical" evidence="7">
    <location>
        <begin position="12"/>
        <end position="33"/>
    </location>
</feature>
<protein>
    <submittedName>
        <fullName evidence="8">Type III secretion system export apparatus subunit SctT</fullName>
    </submittedName>
</protein>
<dbReference type="GO" id="GO:0006605">
    <property type="term" value="P:protein targeting"/>
    <property type="evidence" value="ECO:0007669"/>
    <property type="project" value="UniProtKB-UniRule"/>
</dbReference>
<sequence>MQIGLFFNIHDWLYAMILASARLMPSFILLPFLNNNTLTGMIRMPVAMIVGVTLWPYPLQELPNFDTLLYFGLVAKEVIIGLLMACFFCWPLWVLHAVGSMIDNQRGATLSSSIDPLSGVDTSELANLFNLFAAVIILESGGLLLISQVFQASYQLWDPLSFTLPSLYPALTFLSIMMAKAFVLSSPVLVGFLLAEAMLGLLSRFAPQMNAFSLALTIKSSIAFFILILYFTPIIPGELINMRFHADSLFGWLK</sequence>
<dbReference type="RefSeq" id="WP_289817541.1">
    <property type="nucleotide sequence ID" value="NZ_JAUEHU010000001.1"/>
</dbReference>
<comment type="caution">
    <text evidence="8">The sequence shown here is derived from an EMBL/GenBank/DDBJ whole genome shotgun (WGS) entry which is preliminary data.</text>
</comment>
<evidence type="ECO:0000256" key="3">
    <source>
        <dbReference type="ARBA" id="ARBA00022475"/>
    </source>
</evidence>